<organism evidence="2 3">
    <name type="scientific">Ilex paraguariensis</name>
    <name type="common">yerba mate</name>
    <dbReference type="NCBI Taxonomy" id="185542"/>
    <lineage>
        <taxon>Eukaryota</taxon>
        <taxon>Viridiplantae</taxon>
        <taxon>Streptophyta</taxon>
        <taxon>Embryophyta</taxon>
        <taxon>Tracheophyta</taxon>
        <taxon>Spermatophyta</taxon>
        <taxon>Magnoliopsida</taxon>
        <taxon>eudicotyledons</taxon>
        <taxon>Gunneridae</taxon>
        <taxon>Pentapetalae</taxon>
        <taxon>asterids</taxon>
        <taxon>campanulids</taxon>
        <taxon>Aquifoliales</taxon>
        <taxon>Aquifoliaceae</taxon>
        <taxon>Ilex</taxon>
    </lineage>
</organism>
<keyword evidence="3" id="KW-1185">Reference proteome</keyword>
<evidence type="ECO:0000313" key="3">
    <source>
        <dbReference type="Proteomes" id="UP001642360"/>
    </source>
</evidence>
<sequence>MEPIEVDLSKGGCVGGCGGGGKSGEGFIDRSKVRILLCDNDAKSPEKRCESSSPVLLEQNATAAYIPSEPHPNEIFFLGQILSAVKLFLVLASMILLQLLRSPGLNEQLPVDLELKTM</sequence>
<keyword evidence="1" id="KW-1133">Transmembrane helix</keyword>
<gene>
    <name evidence="2" type="ORF">ILEXP_LOCUS36381</name>
</gene>
<dbReference type="Proteomes" id="UP001642360">
    <property type="component" value="Unassembled WGS sequence"/>
</dbReference>
<dbReference type="AlphaFoldDB" id="A0ABC8TCI0"/>
<evidence type="ECO:0000256" key="1">
    <source>
        <dbReference type="SAM" id="Phobius"/>
    </source>
</evidence>
<proteinExistence type="predicted"/>
<dbReference type="EMBL" id="CAUOFW020004758">
    <property type="protein sequence ID" value="CAK9167122.1"/>
    <property type="molecule type" value="Genomic_DNA"/>
</dbReference>
<evidence type="ECO:0000313" key="2">
    <source>
        <dbReference type="EMBL" id="CAK9167122.1"/>
    </source>
</evidence>
<keyword evidence="1" id="KW-0472">Membrane</keyword>
<protein>
    <submittedName>
        <fullName evidence="2">Uncharacterized protein</fullName>
    </submittedName>
</protein>
<accession>A0ABC8TCI0</accession>
<name>A0ABC8TCI0_9AQUA</name>
<feature type="transmembrane region" description="Helical" evidence="1">
    <location>
        <begin position="75"/>
        <end position="97"/>
    </location>
</feature>
<reference evidence="2 3" key="1">
    <citation type="submission" date="2024-02" db="EMBL/GenBank/DDBJ databases">
        <authorList>
            <person name="Vignale AGUSTIN F."/>
            <person name="Sosa J E."/>
            <person name="Modenutti C."/>
        </authorList>
    </citation>
    <scope>NUCLEOTIDE SEQUENCE [LARGE SCALE GENOMIC DNA]</scope>
</reference>
<keyword evidence="1" id="KW-0812">Transmembrane</keyword>
<comment type="caution">
    <text evidence="2">The sequence shown here is derived from an EMBL/GenBank/DDBJ whole genome shotgun (WGS) entry which is preliminary data.</text>
</comment>